<accession>A0A5K7S2J2</accession>
<dbReference type="PANTHER" id="PTHR35147">
    <property type="entry name" value="CHEMORECEPTOR GLUTAMINE DEAMIDASE CHED-RELATED"/>
    <property type="match status" value="1"/>
</dbReference>
<name>A0A5K7S2J2_9BACT</name>
<evidence type="ECO:0000256" key="1">
    <source>
        <dbReference type="ARBA" id="ARBA00022500"/>
    </source>
</evidence>
<keyword evidence="1" id="KW-0145">Chemotaxis</keyword>
<dbReference type="Pfam" id="PF03975">
    <property type="entry name" value="CheD"/>
    <property type="match status" value="1"/>
</dbReference>
<dbReference type="AlphaFoldDB" id="A0A5K7S2J2"/>
<dbReference type="GO" id="GO:0006935">
    <property type="term" value="P:chemotaxis"/>
    <property type="evidence" value="ECO:0007669"/>
    <property type="project" value="UniProtKB-KW"/>
</dbReference>
<dbReference type="SUPFAM" id="SSF64438">
    <property type="entry name" value="CNF1/YfiH-like putative cysteine hydrolases"/>
    <property type="match status" value="1"/>
</dbReference>
<sequence length="109" mass="11944">MTPYWNGEGLESPKYGNVSIIQLFQKMLDFGAKKEDIVCKIFGGAEVLSEQLSVFNVGQRNIELAYKMVAELGISVVSSSTGGKLGRKIYFNAGTGEVLQKYLVKSNSK</sequence>
<dbReference type="InterPro" id="IPR038592">
    <property type="entry name" value="CheD-like_sf"/>
</dbReference>
<keyword evidence="4" id="KW-1185">Reference proteome</keyword>
<evidence type="ECO:0000313" key="4">
    <source>
        <dbReference type="Proteomes" id="UP001193389"/>
    </source>
</evidence>
<dbReference type="KEGG" id="anf:AQPE_0027"/>
<reference evidence="3" key="1">
    <citation type="journal article" date="2020" name="Int. J. Syst. Evol. Microbiol.">
        <title>Aquipluma nitroreducens gen. nov. sp. nov., a novel facultatively anaerobic bacterium isolated from a freshwater lake.</title>
        <authorList>
            <person name="Watanabe M."/>
            <person name="Kojima H."/>
            <person name="Fukui M."/>
        </authorList>
    </citation>
    <scope>NUCLEOTIDE SEQUENCE</scope>
    <source>
        <strain evidence="3">MeG22</strain>
    </source>
</reference>
<protein>
    <submittedName>
        <fullName evidence="3">Chemotaxis protein CheD</fullName>
    </submittedName>
</protein>
<dbReference type="CDD" id="cd16352">
    <property type="entry name" value="CheD"/>
    <property type="match status" value="1"/>
</dbReference>
<dbReference type="PANTHER" id="PTHR35147:SF1">
    <property type="entry name" value="CHEMORECEPTOR GLUTAMINE DEAMIDASE CHED-RELATED"/>
    <property type="match status" value="1"/>
</dbReference>
<evidence type="ECO:0000256" key="2">
    <source>
        <dbReference type="ARBA" id="ARBA00022801"/>
    </source>
</evidence>
<dbReference type="InterPro" id="IPR005659">
    <property type="entry name" value="Chemorcpt_Glu_NH3ase_CheD"/>
</dbReference>
<gene>
    <name evidence="3" type="ORF">AQPE_0027</name>
</gene>
<keyword evidence="2" id="KW-0378">Hydrolase</keyword>
<dbReference type="EMBL" id="AP018694">
    <property type="protein sequence ID" value="BBE15891.1"/>
    <property type="molecule type" value="Genomic_DNA"/>
</dbReference>
<evidence type="ECO:0000313" key="3">
    <source>
        <dbReference type="EMBL" id="BBE15891.1"/>
    </source>
</evidence>
<organism evidence="3 4">
    <name type="scientific">Aquipluma nitroreducens</name>
    <dbReference type="NCBI Taxonomy" id="2010828"/>
    <lineage>
        <taxon>Bacteria</taxon>
        <taxon>Pseudomonadati</taxon>
        <taxon>Bacteroidota</taxon>
        <taxon>Bacteroidia</taxon>
        <taxon>Marinilabiliales</taxon>
        <taxon>Prolixibacteraceae</taxon>
        <taxon>Aquipluma</taxon>
    </lineage>
</organism>
<dbReference type="GO" id="GO:0050568">
    <property type="term" value="F:protein-glutamine glutaminase activity"/>
    <property type="evidence" value="ECO:0007669"/>
    <property type="project" value="InterPro"/>
</dbReference>
<dbReference type="Proteomes" id="UP001193389">
    <property type="component" value="Chromosome"/>
</dbReference>
<proteinExistence type="predicted"/>
<dbReference type="InterPro" id="IPR011324">
    <property type="entry name" value="Cytotoxic_necrot_fac-like_cat"/>
</dbReference>
<dbReference type="Gene3D" id="3.30.1330.200">
    <property type="match status" value="1"/>
</dbReference>